<protein>
    <submittedName>
        <fullName evidence="1">GNAT family N-acetyltransferase</fullName>
    </submittedName>
</protein>
<proteinExistence type="predicted"/>
<dbReference type="Gene3D" id="3.40.630.30">
    <property type="match status" value="1"/>
</dbReference>
<keyword evidence="1" id="KW-0808">Transferase</keyword>
<organism evidence="1">
    <name type="scientific">Desulfacinum infernum</name>
    <dbReference type="NCBI Taxonomy" id="35837"/>
    <lineage>
        <taxon>Bacteria</taxon>
        <taxon>Pseudomonadati</taxon>
        <taxon>Thermodesulfobacteriota</taxon>
        <taxon>Syntrophobacteria</taxon>
        <taxon>Syntrophobacterales</taxon>
        <taxon>Syntrophobacteraceae</taxon>
        <taxon>Desulfacinum</taxon>
    </lineage>
</organism>
<dbReference type="EMBL" id="DSTK01000041">
    <property type="protein sequence ID" value="HFK98785.1"/>
    <property type="molecule type" value="Genomic_DNA"/>
</dbReference>
<dbReference type="GO" id="GO:0016740">
    <property type="term" value="F:transferase activity"/>
    <property type="evidence" value="ECO:0007669"/>
    <property type="project" value="UniProtKB-KW"/>
</dbReference>
<evidence type="ECO:0000313" key="1">
    <source>
        <dbReference type="EMBL" id="HFK98785.1"/>
    </source>
</evidence>
<dbReference type="InterPro" id="IPR016181">
    <property type="entry name" value="Acyl_CoA_acyltransferase"/>
</dbReference>
<gene>
    <name evidence="1" type="ORF">ENS06_15850</name>
</gene>
<accession>A0A832EKV1</accession>
<sequence>MCRTSYSDQHLNEATRGRGPEISCHEASCLARSQRQSAPIAHMPPRGEGMMEERIETTQGKFFLRPFASEDEDKVLRLWAAAFHKDMPLPLWHWKYVANPFGAPMTVCVSDAEEIVAFFAAIRYPAFWKGRQTFMLHAVDNMSHPAYRGVLSGRKGLFARTADFFFRCHTGPDKSVFVYGYPGIRHFRLGQYLLGYMALPRGISFLRGKAKNIRKKRGLSFGIVEVVKTASEDFDHFCRTTAREYPFAVRRDAAFIRWRFLEHPLQKYHLWVCRSFGTRRITAFAAVHREEGRARLVDLWAVEVERDTRRLLAEIASDLARTGGEFLECWLPSGHFLSNHLRTIGFEEAPEPFGFVPACVNRSFHPDLDISWATRNFFYTLADADLL</sequence>
<name>A0A832EKV1_9BACT</name>
<dbReference type="SUPFAM" id="SSF55729">
    <property type="entry name" value="Acyl-CoA N-acyltransferases (Nat)"/>
    <property type="match status" value="1"/>
</dbReference>
<reference evidence="1" key="1">
    <citation type="journal article" date="2020" name="mSystems">
        <title>Genome- and Community-Level Interaction Insights into Carbon Utilization and Element Cycling Functions of Hydrothermarchaeota in Hydrothermal Sediment.</title>
        <authorList>
            <person name="Zhou Z."/>
            <person name="Liu Y."/>
            <person name="Xu W."/>
            <person name="Pan J."/>
            <person name="Luo Z.H."/>
            <person name="Li M."/>
        </authorList>
    </citation>
    <scope>NUCLEOTIDE SEQUENCE [LARGE SCALE GENOMIC DNA]</scope>
    <source>
        <strain evidence="1">SpSt-456</strain>
    </source>
</reference>
<comment type="caution">
    <text evidence="1">The sequence shown here is derived from an EMBL/GenBank/DDBJ whole genome shotgun (WGS) entry which is preliminary data.</text>
</comment>
<dbReference type="AlphaFoldDB" id="A0A832EKV1"/>